<sequence length="65" mass="6718">ATLAPDMADREIGMDPREGTSRSPSVPLVPASPTPIKARGDAVPPASPIPLVPEEATNIRPPVPI</sequence>
<proteinExistence type="predicted"/>
<evidence type="ECO:0000313" key="2">
    <source>
        <dbReference type="EMBL" id="KAG5611570.1"/>
    </source>
</evidence>
<dbReference type="Proteomes" id="UP000824120">
    <property type="component" value="Chromosome 4"/>
</dbReference>
<organism evidence="2 3">
    <name type="scientific">Solanum commersonii</name>
    <name type="common">Commerson's wild potato</name>
    <name type="synonym">Commerson's nightshade</name>
    <dbReference type="NCBI Taxonomy" id="4109"/>
    <lineage>
        <taxon>Eukaryota</taxon>
        <taxon>Viridiplantae</taxon>
        <taxon>Streptophyta</taxon>
        <taxon>Embryophyta</taxon>
        <taxon>Tracheophyta</taxon>
        <taxon>Spermatophyta</taxon>
        <taxon>Magnoliopsida</taxon>
        <taxon>eudicotyledons</taxon>
        <taxon>Gunneridae</taxon>
        <taxon>Pentapetalae</taxon>
        <taxon>asterids</taxon>
        <taxon>lamiids</taxon>
        <taxon>Solanales</taxon>
        <taxon>Solanaceae</taxon>
        <taxon>Solanoideae</taxon>
        <taxon>Solaneae</taxon>
        <taxon>Solanum</taxon>
    </lineage>
</organism>
<evidence type="ECO:0000313" key="3">
    <source>
        <dbReference type="Proteomes" id="UP000824120"/>
    </source>
</evidence>
<dbReference type="AlphaFoldDB" id="A0A9J5ZFW9"/>
<comment type="caution">
    <text evidence="2">The sequence shown here is derived from an EMBL/GenBank/DDBJ whole genome shotgun (WGS) entry which is preliminary data.</text>
</comment>
<accession>A0A9J5ZFW9</accession>
<reference evidence="2 3" key="1">
    <citation type="submission" date="2020-09" db="EMBL/GenBank/DDBJ databases">
        <title>De no assembly of potato wild relative species, Solanum commersonii.</title>
        <authorList>
            <person name="Cho K."/>
        </authorList>
    </citation>
    <scope>NUCLEOTIDE SEQUENCE [LARGE SCALE GENOMIC DNA]</scope>
    <source>
        <strain evidence="2">LZ3.2</strain>
        <tissue evidence="2">Leaf</tissue>
    </source>
</reference>
<feature type="non-terminal residue" evidence="2">
    <location>
        <position position="65"/>
    </location>
</feature>
<evidence type="ECO:0000256" key="1">
    <source>
        <dbReference type="SAM" id="MobiDB-lite"/>
    </source>
</evidence>
<dbReference type="EMBL" id="JACXVP010000004">
    <property type="protein sequence ID" value="KAG5611570.1"/>
    <property type="molecule type" value="Genomic_DNA"/>
</dbReference>
<gene>
    <name evidence="2" type="ORF">H5410_022851</name>
</gene>
<protein>
    <submittedName>
        <fullName evidence="2">Uncharacterized protein</fullName>
    </submittedName>
</protein>
<feature type="non-terminal residue" evidence="2">
    <location>
        <position position="1"/>
    </location>
</feature>
<feature type="compositionally biased region" description="Basic and acidic residues" evidence="1">
    <location>
        <begin position="7"/>
        <end position="20"/>
    </location>
</feature>
<keyword evidence="3" id="KW-1185">Reference proteome</keyword>
<name>A0A9J5ZFW9_SOLCO</name>
<feature type="region of interest" description="Disordered" evidence="1">
    <location>
        <begin position="1"/>
        <end position="65"/>
    </location>
</feature>